<evidence type="ECO:0000313" key="14">
    <source>
        <dbReference type="Proteomes" id="UP000297597"/>
    </source>
</evidence>
<protein>
    <submittedName>
        <fullName evidence="13">Na(+)/H(+) antiporter</fullName>
    </submittedName>
</protein>
<feature type="transmembrane region" description="Helical" evidence="11">
    <location>
        <begin position="50"/>
        <end position="70"/>
    </location>
</feature>
<evidence type="ECO:0000256" key="8">
    <source>
        <dbReference type="ARBA" id="ARBA00023065"/>
    </source>
</evidence>
<gene>
    <name evidence="13" type="primary">napA</name>
    <name evidence="13" type="ORF">Pmgp_02765</name>
</gene>
<keyword evidence="7" id="KW-0915">Sodium</keyword>
<dbReference type="Pfam" id="PF00999">
    <property type="entry name" value="Na_H_Exchanger"/>
    <property type="match status" value="1"/>
</dbReference>
<feature type="transmembrane region" description="Helical" evidence="11">
    <location>
        <begin position="345"/>
        <end position="366"/>
    </location>
</feature>
<comment type="subcellular location">
    <subcellularLocation>
        <location evidence="1">Membrane</location>
        <topology evidence="1">Multi-pass membrane protein</topology>
    </subcellularLocation>
</comment>
<feature type="transmembrane region" description="Helical" evidence="11">
    <location>
        <begin position="7"/>
        <end position="38"/>
    </location>
</feature>
<dbReference type="PANTHER" id="PTHR43562:SF3">
    <property type="entry name" value="SODIUM ION_PROTON EXCHANGER (EUROFUNG)"/>
    <property type="match status" value="1"/>
</dbReference>
<dbReference type="InterPro" id="IPR006153">
    <property type="entry name" value="Cation/H_exchanger_TM"/>
</dbReference>
<feature type="transmembrane region" description="Helical" evidence="11">
    <location>
        <begin position="317"/>
        <end position="339"/>
    </location>
</feature>
<dbReference type="GO" id="GO:1902600">
    <property type="term" value="P:proton transmembrane transport"/>
    <property type="evidence" value="ECO:0007669"/>
    <property type="project" value="InterPro"/>
</dbReference>
<evidence type="ECO:0000256" key="5">
    <source>
        <dbReference type="ARBA" id="ARBA00022692"/>
    </source>
</evidence>
<dbReference type="Gene3D" id="1.20.1530.20">
    <property type="match status" value="1"/>
</dbReference>
<evidence type="ECO:0000256" key="10">
    <source>
        <dbReference type="ARBA" id="ARBA00023201"/>
    </source>
</evidence>
<evidence type="ECO:0000256" key="9">
    <source>
        <dbReference type="ARBA" id="ARBA00023136"/>
    </source>
</evidence>
<feature type="transmembrane region" description="Helical" evidence="11">
    <location>
        <begin position="277"/>
        <end position="305"/>
    </location>
</feature>
<sequence>MNIWLDAAFWIGLALTASILSVWSGISVAMIEIIIGVIAGNYLGLITTQWVDFLAGFGSIFLTFLAGAEVDPAVLRSKFKESVSMGVVSFLIPFLVCFAYAYYKAGWTLEASEIAGIALSTTSVAIVYSVMVETGLNTTELGKIILAACFITDLGTVLALGVIFAQYNVWLYVFIAVMVLALFLVNKIAGPFTSALGGRVSQVEVKLIYFFLFLLGGLALKANSEAVLPAYLLGLALAKLLAREKEMLARMRTTAFATLTPFFFLKAGLLLSVKALWAGLAVILILLGVKMMAKFIGVMPLSLLFKFGKNNSIYTTLLMSTGLTFGSISAMFGLTHNIINQQQYSVLVTAVVLSGIVPTLIAQTYFRPDRSKKVKPVALPERSN</sequence>
<evidence type="ECO:0000256" key="11">
    <source>
        <dbReference type="SAM" id="Phobius"/>
    </source>
</evidence>
<feature type="transmembrane region" description="Helical" evidence="11">
    <location>
        <begin position="114"/>
        <end position="132"/>
    </location>
</feature>
<feature type="transmembrane region" description="Helical" evidence="11">
    <location>
        <begin position="201"/>
        <end position="220"/>
    </location>
</feature>
<evidence type="ECO:0000256" key="1">
    <source>
        <dbReference type="ARBA" id="ARBA00004141"/>
    </source>
</evidence>
<evidence type="ECO:0000256" key="3">
    <source>
        <dbReference type="ARBA" id="ARBA00022448"/>
    </source>
</evidence>
<keyword evidence="8" id="KW-0406">Ion transport</keyword>
<reference evidence="13 14" key="1">
    <citation type="journal article" date="2018" name="Environ. Microbiol.">
        <title>Novel energy conservation strategies and behaviour of Pelotomaculum schinkii driving syntrophic propionate catabolism.</title>
        <authorList>
            <person name="Hidalgo-Ahumada C.A.P."/>
            <person name="Nobu M.K."/>
            <person name="Narihiro T."/>
            <person name="Tamaki H."/>
            <person name="Liu W.T."/>
            <person name="Kamagata Y."/>
            <person name="Stams A.J.M."/>
            <person name="Imachi H."/>
            <person name="Sousa D.Z."/>
        </authorList>
    </citation>
    <scope>NUCLEOTIDE SEQUENCE [LARGE SCALE GENOMIC DNA]</scope>
    <source>
        <strain evidence="13 14">MGP</strain>
    </source>
</reference>
<evidence type="ECO:0000256" key="7">
    <source>
        <dbReference type="ARBA" id="ARBA00023053"/>
    </source>
</evidence>
<evidence type="ECO:0000259" key="12">
    <source>
        <dbReference type="Pfam" id="PF00999"/>
    </source>
</evidence>
<evidence type="ECO:0000256" key="2">
    <source>
        <dbReference type="ARBA" id="ARBA00005551"/>
    </source>
</evidence>
<dbReference type="EMBL" id="QFFZ01000035">
    <property type="protein sequence ID" value="TEB09962.1"/>
    <property type="molecule type" value="Genomic_DNA"/>
</dbReference>
<keyword evidence="10" id="KW-0739">Sodium transport</keyword>
<dbReference type="GO" id="GO:0016020">
    <property type="term" value="C:membrane"/>
    <property type="evidence" value="ECO:0007669"/>
    <property type="project" value="UniProtKB-SubCell"/>
</dbReference>
<keyword evidence="6 11" id="KW-1133">Transmembrane helix</keyword>
<feature type="transmembrane region" description="Helical" evidence="11">
    <location>
        <begin position="254"/>
        <end position="271"/>
    </location>
</feature>
<feature type="transmembrane region" description="Helical" evidence="11">
    <location>
        <begin position="144"/>
        <end position="164"/>
    </location>
</feature>
<dbReference type="AlphaFoldDB" id="A0A4Y7RMR3"/>
<proteinExistence type="inferred from homology"/>
<keyword evidence="5 11" id="KW-0812">Transmembrane</keyword>
<comment type="caution">
    <text evidence="13">The sequence shown here is derived from an EMBL/GenBank/DDBJ whole genome shotgun (WGS) entry which is preliminary data.</text>
</comment>
<dbReference type="GO" id="GO:0006814">
    <property type="term" value="P:sodium ion transport"/>
    <property type="evidence" value="ECO:0007669"/>
    <property type="project" value="UniProtKB-KW"/>
</dbReference>
<organism evidence="13 14">
    <name type="scientific">Pelotomaculum propionicicum</name>
    <dbReference type="NCBI Taxonomy" id="258475"/>
    <lineage>
        <taxon>Bacteria</taxon>
        <taxon>Bacillati</taxon>
        <taxon>Bacillota</taxon>
        <taxon>Clostridia</taxon>
        <taxon>Eubacteriales</taxon>
        <taxon>Desulfotomaculaceae</taxon>
        <taxon>Pelotomaculum</taxon>
    </lineage>
</organism>
<accession>A0A4Y7RMR3</accession>
<keyword evidence="9 11" id="KW-0472">Membrane</keyword>
<dbReference type="Proteomes" id="UP000297597">
    <property type="component" value="Unassembled WGS sequence"/>
</dbReference>
<feature type="domain" description="Cation/H+ exchanger transmembrane" evidence="12">
    <location>
        <begin position="13"/>
        <end position="362"/>
    </location>
</feature>
<feature type="transmembrane region" description="Helical" evidence="11">
    <location>
        <begin position="170"/>
        <end position="189"/>
    </location>
</feature>
<evidence type="ECO:0000256" key="4">
    <source>
        <dbReference type="ARBA" id="ARBA00022449"/>
    </source>
</evidence>
<name>A0A4Y7RMR3_9FIRM</name>
<evidence type="ECO:0000313" key="13">
    <source>
        <dbReference type="EMBL" id="TEB09962.1"/>
    </source>
</evidence>
<dbReference type="PANTHER" id="PTHR43562">
    <property type="entry name" value="NAPA-TYPE SODIUM/HYDROGEN ANTIPORTER"/>
    <property type="match status" value="1"/>
</dbReference>
<keyword evidence="14" id="KW-1185">Reference proteome</keyword>
<keyword evidence="3" id="KW-0813">Transport</keyword>
<dbReference type="GO" id="GO:0015297">
    <property type="term" value="F:antiporter activity"/>
    <property type="evidence" value="ECO:0007669"/>
    <property type="project" value="UniProtKB-KW"/>
</dbReference>
<dbReference type="RefSeq" id="WP_192902934.1">
    <property type="nucleotide sequence ID" value="NZ_QFFZ01000035.1"/>
</dbReference>
<evidence type="ECO:0000256" key="6">
    <source>
        <dbReference type="ARBA" id="ARBA00022989"/>
    </source>
</evidence>
<comment type="similarity">
    <text evidence="2">Belongs to the monovalent cation:proton antiporter 2 (CPA2) transporter (TC 2.A.37) family.</text>
</comment>
<dbReference type="InterPro" id="IPR038770">
    <property type="entry name" value="Na+/solute_symporter_sf"/>
</dbReference>
<feature type="transmembrane region" description="Helical" evidence="11">
    <location>
        <begin position="82"/>
        <end position="102"/>
    </location>
</feature>
<keyword evidence="4" id="KW-0050">Antiport</keyword>